<dbReference type="Proteomes" id="UP000197138">
    <property type="component" value="Unassembled WGS sequence"/>
</dbReference>
<dbReference type="AlphaFoldDB" id="A0A218WVT5"/>
<accession>A0A218WVT5</accession>
<reference evidence="3" key="1">
    <citation type="journal article" date="2017" name="Plant J.">
        <title>The pomegranate (Punica granatum L.) genome and the genomics of punicalagin biosynthesis.</title>
        <authorList>
            <person name="Qin G."/>
            <person name="Xu C."/>
            <person name="Ming R."/>
            <person name="Tang H."/>
            <person name="Guyot R."/>
            <person name="Kramer E.M."/>
            <person name="Hu Y."/>
            <person name="Yi X."/>
            <person name="Qi Y."/>
            <person name="Xu X."/>
            <person name="Gao Z."/>
            <person name="Pan H."/>
            <person name="Jian J."/>
            <person name="Tian Y."/>
            <person name="Yue Z."/>
            <person name="Xu Y."/>
        </authorList>
    </citation>
    <scope>NUCLEOTIDE SEQUENCE [LARGE SCALE GENOMIC DNA]</scope>
    <source>
        <strain evidence="3">cv. Dabenzi</strain>
    </source>
</reference>
<protein>
    <submittedName>
        <fullName evidence="2">Uncharacterized protein</fullName>
    </submittedName>
</protein>
<comment type="caution">
    <text evidence="2">The sequence shown here is derived from an EMBL/GenBank/DDBJ whole genome shotgun (WGS) entry which is preliminary data.</text>
</comment>
<proteinExistence type="predicted"/>
<evidence type="ECO:0000256" key="1">
    <source>
        <dbReference type="SAM" id="MobiDB-lite"/>
    </source>
</evidence>
<sequence>MGSRFLSEIRISRPEPETKFGVQSPKLNREGLNRRKNRKLKSEGENPSRRSSSIFLVLVSVDLPIDLPSILFDLRFSSIFDSAKYLTSSIVFIAASSDQRTTVNKVRLKNLTEDWVVAEVMVEFISWS</sequence>
<name>A0A218WVT5_PUNGR</name>
<organism evidence="2 3">
    <name type="scientific">Punica granatum</name>
    <name type="common">Pomegranate</name>
    <dbReference type="NCBI Taxonomy" id="22663"/>
    <lineage>
        <taxon>Eukaryota</taxon>
        <taxon>Viridiplantae</taxon>
        <taxon>Streptophyta</taxon>
        <taxon>Embryophyta</taxon>
        <taxon>Tracheophyta</taxon>
        <taxon>Spermatophyta</taxon>
        <taxon>Magnoliopsida</taxon>
        <taxon>eudicotyledons</taxon>
        <taxon>Gunneridae</taxon>
        <taxon>Pentapetalae</taxon>
        <taxon>rosids</taxon>
        <taxon>malvids</taxon>
        <taxon>Myrtales</taxon>
        <taxon>Lythraceae</taxon>
        <taxon>Punica</taxon>
    </lineage>
</organism>
<feature type="region of interest" description="Disordered" evidence="1">
    <location>
        <begin position="16"/>
        <end position="50"/>
    </location>
</feature>
<dbReference type="EMBL" id="MTKT01003159">
    <property type="protein sequence ID" value="OWM76619.1"/>
    <property type="molecule type" value="Genomic_DNA"/>
</dbReference>
<gene>
    <name evidence="2" type="ORF">CDL15_Pgr009184</name>
</gene>
<evidence type="ECO:0000313" key="2">
    <source>
        <dbReference type="EMBL" id="OWM76619.1"/>
    </source>
</evidence>
<evidence type="ECO:0000313" key="3">
    <source>
        <dbReference type="Proteomes" id="UP000197138"/>
    </source>
</evidence>